<dbReference type="GO" id="GO:0008270">
    <property type="term" value="F:zinc ion binding"/>
    <property type="evidence" value="ECO:0007669"/>
    <property type="project" value="UniProtKB-KW"/>
</dbReference>
<feature type="domain" description="RING-type" evidence="10">
    <location>
        <begin position="136"/>
        <end position="176"/>
    </location>
</feature>
<dbReference type="GO" id="GO:0061630">
    <property type="term" value="F:ubiquitin protein ligase activity"/>
    <property type="evidence" value="ECO:0007669"/>
    <property type="project" value="UniProtKB-EC"/>
</dbReference>
<organism evidence="11 12">
    <name type="scientific">Escallonia herrerae</name>
    <dbReference type="NCBI Taxonomy" id="1293975"/>
    <lineage>
        <taxon>Eukaryota</taxon>
        <taxon>Viridiplantae</taxon>
        <taxon>Streptophyta</taxon>
        <taxon>Embryophyta</taxon>
        <taxon>Tracheophyta</taxon>
        <taxon>Spermatophyta</taxon>
        <taxon>Magnoliopsida</taxon>
        <taxon>eudicotyledons</taxon>
        <taxon>Gunneridae</taxon>
        <taxon>Pentapetalae</taxon>
        <taxon>asterids</taxon>
        <taxon>campanulids</taxon>
        <taxon>Escalloniales</taxon>
        <taxon>Escalloniaceae</taxon>
        <taxon>Escallonia</taxon>
    </lineage>
</organism>
<dbReference type="CDD" id="cd23116">
    <property type="entry name" value="RING-H2_AIRP1-like"/>
    <property type="match status" value="1"/>
</dbReference>
<dbReference type="EMBL" id="JAVXUP010000069">
    <property type="protein sequence ID" value="KAK3039801.1"/>
    <property type="molecule type" value="Genomic_DNA"/>
</dbReference>
<keyword evidence="12" id="KW-1185">Reference proteome</keyword>
<dbReference type="SUPFAM" id="SSF57850">
    <property type="entry name" value="RING/U-box"/>
    <property type="match status" value="1"/>
</dbReference>
<protein>
    <recommendedName>
        <fullName evidence="2">RING-type E3 ubiquitin transferase</fullName>
        <ecNumber evidence="2">2.3.2.27</ecNumber>
    </recommendedName>
</protein>
<evidence type="ECO:0000259" key="10">
    <source>
        <dbReference type="PROSITE" id="PS50089"/>
    </source>
</evidence>
<evidence type="ECO:0000313" key="11">
    <source>
        <dbReference type="EMBL" id="KAK3039801.1"/>
    </source>
</evidence>
<gene>
    <name evidence="11" type="ORF">RJ639_027114</name>
</gene>
<dbReference type="PROSITE" id="PS50089">
    <property type="entry name" value="ZF_RING_2"/>
    <property type="match status" value="1"/>
</dbReference>
<name>A0AA88X4K0_9ASTE</name>
<comment type="caution">
    <text evidence="11">The sequence shown here is derived from an EMBL/GenBank/DDBJ whole genome shotgun (WGS) entry which is preliminary data.</text>
</comment>
<evidence type="ECO:0000256" key="5">
    <source>
        <dbReference type="ARBA" id="ARBA00022771"/>
    </source>
</evidence>
<keyword evidence="6" id="KW-0833">Ubl conjugation pathway</keyword>
<keyword evidence="7" id="KW-0862">Zinc</keyword>
<feature type="compositionally biased region" description="Polar residues" evidence="9">
    <location>
        <begin position="43"/>
        <end position="62"/>
    </location>
</feature>
<keyword evidence="4" id="KW-0479">Metal-binding</keyword>
<evidence type="ECO:0000256" key="9">
    <source>
        <dbReference type="SAM" id="MobiDB-lite"/>
    </source>
</evidence>
<evidence type="ECO:0000256" key="1">
    <source>
        <dbReference type="ARBA" id="ARBA00000900"/>
    </source>
</evidence>
<comment type="catalytic activity">
    <reaction evidence="1">
        <text>S-ubiquitinyl-[E2 ubiquitin-conjugating enzyme]-L-cysteine + [acceptor protein]-L-lysine = [E2 ubiquitin-conjugating enzyme]-L-cysteine + N(6)-ubiquitinyl-[acceptor protein]-L-lysine.</text>
        <dbReference type="EC" id="2.3.2.27"/>
    </reaction>
</comment>
<reference evidence="11" key="1">
    <citation type="submission" date="2022-12" db="EMBL/GenBank/DDBJ databases">
        <title>Draft genome assemblies for two species of Escallonia (Escalloniales).</title>
        <authorList>
            <person name="Chanderbali A."/>
            <person name="Dervinis C."/>
            <person name="Anghel I."/>
            <person name="Soltis D."/>
            <person name="Soltis P."/>
            <person name="Zapata F."/>
        </authorList>
    </citation>
    <scope>NUCLEOTIDE SEQUENCE</scope>
    <source>
        <strain evidence="11">UCBG64.0493</strain>
        <tissue evidence="11">Leaf</tissue>
    </source>
</reference>
<dbReference type="Proteomes" id="UP001188597">
    <property type="component" value="Unassembled WGS sequence"/>
</dbReference>
<feature type="compositionally biased region" description="Polar residues" evidence="9">
    <location>
        <begin position="71"/>
        <end position="84"/>
    </location>
</feature>
<evidence type="ECO:0000256" key="3">
    <source>
        <dbReference type="ARBA" id="ARBA00022679"/>
    </source>
</evidence>
<accession>A0AA88X4K0</accession>
<evidence type="ECO:0000256" key="6">
    <source>
        <dbReference type="ARBA" id="ARBA00022786"/>
    </source>
</evidence>
<dbReference type="PANTHER" id="PTHR46463:SF86">
    <property type="entry name" value="RING-TYPE DOMAIN-CONTAINING PROTEIN"/>
    <property type="match status" value="1"/>
</dbReference>
<dbReference type="SMART" id="SM00184">
    <property type="entry name" value="RING"/>
    <property type="match status" value="1"/>
</dbReference>
<dbReference type="AlphaFoldDB" id="A0AA88X4K0"/>
<dbReference type="InterPro" id="IPR013083">
    <property type="entry name" value="Znf_RING/FYVE/PHD"/>
</dbReference>
<evidence type="ECO:0000256" key="2">
    <source>
        <dbReference type="ARBA" id="ARBA00012483"/>
    </source>
</evidence>
<feature type="region of interest" description="Disordered" evidence="9">
    <location>
        <begin position="42"/>
        <end position="86"/>
    </location>
</feature>
<proteinExistence type="predicted"/>
<evidence type="ECO:0000313" key="12">
    <source>
        <dbReference type="Proteomes" id="UP001188597"/>
    </source>
</evidence>
<evidence type="ECO:0000256" key="4">
    <source>
        <dbReference type="ARBA" id="ARBA00022723"/>
    </source>
</evidence>
<keyword evidence="3" id="KW-0808">Transferase</keyword>
<dbReference type="Gene3D" id="3.30.40.10">
    <property type="entry name" value="Zinc/RING finger domain, C3HC4 (zinc finger)"/>
    <property type="match status" value="1"/>
</dbReference>
<evidence type="ECO:0000256" key="8">
    <source>
        <dbReference type="PROSITE-ProRule" id="PRU00175"/>
    </source>
</evidence>
<evidence type="ECO:0000256" key="7">
    <source>
        <dbReference type="ARBA" id="ARBA00022833"/>
    </source>
</evidence>
<dbReference type="PANTHER" id="PTHR46463">
    <property type="entry name" value="ZINC FINGER, RING/FYVE/PHD-TYPE"/>
    <property type="match status" value="1"/>
</dbReference>
<dbReference type="Pfam" id="PF13639">
    <property type="entry name" value="zf-RING_2"/>
    <property type="match status" value="1"/>
</dbReference>
<keyword evidence="5 8" id="KW-0863">Zinc-finger</keyword>
<dbReference type="InterPro" id="IPR001841">
    <property type="entry name" value="Znf_RING"/>
</dbReference>
<dbReference type="EC" id="2.3.2.27" evidence="2"/>
<sequence length="285" mass="31455">MKVQTRMVRVMEPAHVTFAALEASQSRYRGALFRNRGMLAVPTSDQVPSSNSTVAAQISSDTNRSEHPLANDTSPRYRQPNQDDVVTRHKGNTRVESYGEGGSKEWNSESPVEVLVAKVVAEVSYVLASEDEEDVCPTCLEEYTEENPRINTECSHHYHLGCIYEWMERKETCPVCGKVASLIIFCYLILNSEVSDSSPENAAVLKLGRKSFAADVVLPGSKSEVELVPPVFWRFSLVIVATAMHYTRQTHGELAPVARGRMMNWGCGSAAAPIALAAPLFSLYP</sequence>